<accession>Q4TGN4</accession>
<protein>
    <recommendedName>
        <fullName evidence="1">Phosphorylase b kinase regulatory subunit</fullName>
    </recommendedName>
</protein>
<keyword evidence="1" id="KW-0472">Membrane</keyword>
<proteinExistence type="inferred from homology"/>
<feature type="region of interest" description="Disordered" evidence="2">
    <location>
        <begin position="158"/>
        <end position="185"/>
    </location>
</feature>
<reference evidence="3" key="1">
    <citation type="journal article" date="2004" name="Nature">
        <title>Genome duplication in the teleost fish Tetraodon nigroviridis reveals the early vertebrate proto-karyotype.</title>
        <authorList>
            <person name="Jaillon O."/>
            <person name="Aury J.-M."/>
            <person name="Brunet F."/>
            <person name="Petit J.-L."/>
            <person name="Stange-Thomann N."/>
            <person name="Mauceli E."/>
            <person name="Bouneau L."/>
            <person name="Fischer C."/>
            <person name="Ozouf-Costaz C."/>
            <person name="Bernot A."/>
            <person name="Nicaud S."/>
            <person name="Jaffe D."/>
            <person name="Fisher S."/>
            <person name="Lutfalla G."/>
            <person name="Dossat C."/>
            <person name="Segurens B."/>
            <person name="Dasilva C."/>
            <person name="Salanoubat M."/>
            <person name="Levy M."/>
            <person name="Boudet N."/>
            <person name="Castellano S."/>
            <person name="Anthouard V."/>
            <person name="Jubin C."/>
            <person name="Castelli V."/>
            <person name="Katinka M."/>
            <person name="Vacherie B."/>
            <person name="Biemont C."/>
            <person name="Skalli Z."/>
            <person name="Cattolico L."/>
            <person name="Poulain J."/>
            <person name="De Berardinis V."/>
            <person name="Cruaud C."/>
            <person name="Duprat S."/>
            <person name="Brottier P."/>
            <person name="Coutanceau J.-P."/>
            <person name="Gouzy J."/>
            <person name="Parra G."/>
            <person name="Lardier G."/>
            <person name="Chapple C."/>
            <person name="McKernan K.J."/>
            <person name="McEwan P."/>
            <person name="Bosak S."/>
            <person name="Kellis M."/>
            <person name="Volff J.-N."/>
            <person name="Guigo R."/>
            <person name="Zody M.C."/>
            <person name="Mesirov J."/>
            <person name="Lindblad-Toh K."/>
            <person name="Birren B."/>
            <person name="Nusbaum C."/>
            <person name="Kahn D."/>
            <person name="Robinson-Rechavi M."/>
            <person name="Laudet V."/>
            <person name="Schachter V."/>
            <person name="Quetier F."/>
            <person name="Saurin W."/>
            <person name="Scarpelli C."/>
            <person name="Wincker P."/>
            <person name="Lander E.S."/>
            <person name="Weissenbach J."/>
            <person name="Roest Crollius H."/>
        </authorList>
    </citation>
    <scope>NUCLEOTIDE SEQUENCE [LARGE SCALE GENOMIC DNA]</scope>
</reference>
<dbReference type="GO" id="GO:0005964">
    <property type="term" value="C:phosphorylase kinase complex"/>
    <property type="evidence" value="ECO:0007669"/>
    <property type="project" value="TreeGrafter"/>
</dbReference>
<keyword evidence="1" id="KW-0112">Calmodulin-binding</keyword>
<keyword evidence="1" id="KW-0119">Carbohydrate metabolism</keyword>
<evidence type="ECO:0000256" key="1">
    <source>
        <dbReference type="RuleBase" id="RU364123"/>
    </source>
</evidence>
<feature type="region of interest" description="Disordered" evidence="2">
    <location>
        <begin position="118"/>
        <end position="141"/>
    </location>
</feature>
<dbReference type="KEGG" id="tng:GSTEN00001013G001"/>
<keyword evidence="1" id="KW-1003">Cell membrane</keyword>
<feature type="non-terminal residue" evidence="3">
    <location>
        <position position="1"/>
    </location>
</feature>
<dbReference type="PANTHER" id="PTHR10749:SF4">
    <property type="entry name" value="PHOSPHORYLASE B KINASE REGULATORY SUBUNIT ALPHA, SKELETAL MUSCLE ISOFORM"/>
    <property type="match status" value="1"/>
</dbReference>
<comment type="caution">
    <text evidence="3">The sequence shown here is derived from an EMBL/GenBank/DDBJ whole genome shotgun (WGS) entry which is preliminary data.</text>
</comment>
<evidence type="ECO:0000313" key="3">
    <source>
        <dbReference type="EMBL" id="CAF87948.1"/>
    </source>
</evidence>
<dbReference type="AlphaFoldDB" id="Q4TGN4"/>
<dbReference type="GO" id="GO:0005977">
    <property type="term" value="P:glycogen metabolic process"/>
    <property type="evidence" value="ECO:0007669"/>
    <property type="project" value="UniProtKB-UniPathway"/>
</dbReference>
<sequence length="301" mass="32931">EDHTELDPAVLATLKKLQDGYYGGARIQTGKLSEFVTTSCLAHLSFLDGKGSGGGSVATRSMMMMVMMMSVAPMDTCMSYGVTMKPQRPAEGGLGRFKAVASKTKEMVALKNRAQGLDVHGESVPPGRVGGLRRRPQPSSLWSLPRRQHVPVQQALPLRPAGAQPEPPRRVHATGRPGVWRRPSPPPLRPLLPPAFKPCVPQVPEVVVSAESGIPRDAGGAIDYLALAQLLRDTQSLQDQADILYILFKDKGMDWDTRLHGRGSTVRSLLTELYDKAGELKHWSLIRMTSGMLRKKVEELD</sequence>
<comment type="pathway">
    <text evidence="1">Glycan biosynthesis; glycogen metabolism.</text>
</comment>
<dbReference type="GO" id="GO:0005516">
    <property type="term" value="F:calmodulin binding"/>
    <property type="evidence" value="ECO:0007669"/>
    <property type="project" value="UniProtKB-KW"/>
</dbReference>
<feature type="non-terminal residue" evidence="3">
    <location>
        <position position="301"/>
    </location>
</feature>
<dbReference type="EMBL" id="CAAE01003589">
    <property type="protein sequence ID" value="CAF87948.1"/>
    <property type="molecule type" value="Genomic_DNA"/>
</dbReference>
<keyword evidence="1" id="KW-0449">Lipoprotein</keyword>
<keyword evidence="1" id="KW-0636">Prenylation</keyword>
<dbReference type="GO" id="GO:0005886">
    <property type="term" value="C:plasma membrane"/>
    <property type="evidence" value="ECO:0007669"/>
    <property type="project" value="UniProtKB-SubCell"/>
</dbReference>
<comment type="function">
    <text evidence="1">Phosphorylase b kinase catalyzes the phosphorylation of serine in certain substrates, including troponin I.</text>
</comment>
<reference evidence="3" key="2">
    <citation type="submission" date="2004-02" db="EMBL/GenBank/DDBJ databases">
        <authorList>
            <consortium name="Genoscope"/>
            <consortium name="Whitehead Institute Centre for Genome Research"/>
        </authorList>
    </citation>
    <scope>NUCLEOTIDE SEQUENCE</scope>
</reference>
<name>Q4TGN4_TETNG</name>
<gene>
    <name evidence="3" type="ORF">GSTENG00001013001</name>
</gene>
<comment type="subcellular location">
    <subcellularLocation>
        <location evidence="1">Cell membrane</location>
        <topology evidence="1">Lipid-anchor</topology>
        <orientation evidence="1">Cytoplasmic side</orientation>
    </subcellularLocation>
</comment>
<comment type="similarity">
    <text evidence="1">Belongs to the phosphorylase b kinase regulatory chain family.</text>
</comment>
<evidence type="ECO:0000256" key="2">
    <source>
        <dbReference type="SAM" id="MobiDB-lite"/>
    </source>
</evidence>
<dbReference type="OrthoDB" id="5971574at2759"/>
<keyword evidence="1" id="KW-0321">Glycogen metabolism</keyword>
<dbReference type="PANTHER" id="PTHR10749">
    <property type="entry name" value="PHOSPHORYLASE B KINASE REGULATORY SUBUNIT"/>
    <property type="match status" value="1"/>
</dbReference>
<dbReference type="InterPro" id="IPR008734">
    <property type="entry name" value="PHK_A/B_su"/>
</dbReference>
<dbReference type="UniPathway" id="UPA00163"/>
<organism evidence="3">
    <name type="scientific">Tetraodon nigroviridis</name>
    <name type="common">Spotted green pufferfish</name>
    <name type="synonym">Chelonodon nigroviridis</name>
    <dbReference type="NCBI Taxonomy" id="99883"/>
    <lineage>
        <taxon>Eukaryota</taxon>
        <taxon>Metazoa</taxon>
        <taxon>Chordata</taxon>
        <taxon>Craniata</taxon>
        <taxon>Vertebrata</taxon>
        <taxon>Euteleostomi</taxon>
        <taxon>Actinopterygii</taxon>
        <taxon>Neopterygii</taxon>
        <taxon>Teleostei</taxon>
        <taxon>Neoteleostei</taxon>
        <taxon>Acanthomorphata</taxon>
        <taxon>Eupercaria</taxon>
        <taxon>Tetraodontiformes</taxon>
        <taxon>Tetradontoidea</taxon>
        <taxon>Tetraodontidae</taxon>
        <taxon>Tetraodon</taxon>
    </lineage>
</organism>